<proteinExistence type="predicted"/>
<keyword evidence="2" id="KW-1185">Reference proteome</keyword>
<accession>A0AAN7Y955</accession>
<organism evidence="1 2">
    <name type="scientific">Eleginops maclovinus</name>
    <name type="common">Patagonian blennie</name>
    <name type="synonym">Eleginus maclovinus</name>
    <dbReference type="NCBI Taxonomy" id="56733"/>
    <lineage>
        <taxon>Eukaryota</taxon>
        <taxon>Metazoa</taxon>
        <taxon>Chordata</taxon>
        <taxon>Craniata</taxon>
        <taxon>Vertebrata</taxon>
        <taxon>Euteleostomi</taxon>
        <taxon>Actinopterygii</taxon>
        <taxon>Neopterygii</taxon>
        <taxon>Teleostei</taxon>
        <taxon>Neoteleostei</taxon>
        <taxon>Acanthomorphata</taxon>
        <taxon>Eupercaria</taxon>
        <taxon>Perciformes</taxon>
        <taxon>Notothenioidei</taxon>
        <taxon>Eleginopidae</taxon>
        <taxon>Eleginops</taxon>
    </lineage>
</organism>
<sequence>MRRRRRTWINAAEESHYTAAGRRGGQKYNVVPRWRKNSTNRRDAFPLDPTYRMEKEGKQNTETLLCRF</sequence>
<name>A0AAN7Y955_ELEMC</name>
<comment type="caution">
    <text evidence="1">The sequence shown here is derived from an EMBL/GenBank/DDBJ whole genome shotgun (WGS) entry which is preliminary data.</text>
</comment>
<dbReference type="Proteomes" id="UP001346869">
    <property type="component" value="Unassembled WGS sequence"/>
</dbReference>
<gene>
    <name evidence="1" type="ORF">PBY51_013836</name>
</gene>
<dbReference type="EMBL" id="JAUZQC010000004">
    <property type="protein sequence ID" value="KAK5873205.1"/>
    <property type="molecule type" value="Genomic_DNA"/>
</dbReference>
<evidence type="ECO:0000313" key="1">
    <source>
        <dbReference type="EMBL" id="KAK5873205.1"/>
    </source>
</evidence>
<reference evidence="1 2" key="2">
    <citation type="journal article" date="2023" name="Mol. Biol. Evol.">
        <title>Genomics of Secondarily Temperate Adaptation in the Only Non-Antarctic Icefish.</title>
        <authorList>
            <person name="Rivera-Colon A.G."/>
            <person name="Rayamajhi N."/>
            <person name="Minhas B.F."/>
            <person name="Madrigal G."/>
            <person name="Bilyk K.T."/>
            <person name="Yoon V."/>
            <person name="Hune M."/>
            <person name="Gregory S."/>
            <person name="Cheng C.H.C."/>
            <person name="Catchen J.M."/>
        </authorList>
    </citation>
    <scope>NUCLEOTIDE SEQUENCE [LARGE SCALE GENOMIC DNA]</scope>
    <source>
        <strain evidence="1">JMC-PN-2008</strain>
    </source>
</reference>
<dbReference type="AlphaFoldDB" id="A0AAN7Y955"/>
<evidence type="ECO:0000313" key="2">
    <source>
        <dbReference type="Proteomes" id="UP001346869"/>
    </source>
</evidence>
<reference evidence="1 2" key="1">
    <citation type="journal article" date="2023" name="Genes (Basel)">
        <title>Chromosome-Level Genome Assembly and Circadian Gene Repertoire of the Patagonia Blennie Eleginops maclovinus-The Closest Ancestral Proxy of Antarctic Cryonotothenioids.</title>
        <authorList>
            <person name="Cheng C.C."/>
            <person name="Rivera-Colon A.G."/>
            <person name="Minhas B.F."/>
            <person name="Wilson L."/>
            <person name="Rayamajhi N."/>
            <person name="Vargas-Chacoff L."/>
            <person name="Catchen J.M."/>
        </authorList>
    </citation>
    <scope>NUCLEOTIDE SEQUENCE [LARGE SCALE GENOMIC DNA]</scope>
    <source>
        <strain evidence="1">JMC-PN-2008</strain>
    </source>
</reference>
<protein>
    <submittedName>
        <fullName evidence="1">Uncharacterized protein</fullName>
    </submittedName>
</protein>